<dbReference type="Gene3D" id="3.90.740.10">
    <property type="entry name" value="Valyl/Leucyl/Isoleucyl-tRNA synthetase, editing domain"/>
    <property type="match status" value="1"/>
</dbReference>
<evidence type="ECO:0000313" key="9">
    <source>
        <dbReference type="Proteomes" id="UP000324800"/>
    </source>
</evidence>
<evidence type="ECO:0000256" key="5">
    <source>
        <dbReference type="ARBA" id="ARBA00023146"/>
    </source>
</evidence>
<organism evidence="8 9">
    <name type="scientific">Streblomastix strix</name>
    <dbReference type="NCBI Taxonomy" id="222440"/>
    <lineage>
        <taxon>Eukaryota</taxon>
        <taxon>Metamonada</taxon>
        <taxon>Preaxostyla</taxon>
        <taxon>Oxymonadida</taxon>
        <taxon>Streblomastigidae</taxon>
        <taxon>Streblomastix</taxon>
    </lineage>
</organism>
<keyword evidence="6" id="KW-0175">Coiled coil</keyword>
<evidence type="ECO:0000256" key="1">
    <source>
        <dbReference type="ARBA" id="ARBA00022598"/>
    </source>
</evidence>
<keyword evidence="5" id="KW-0030">Aminoacyl-tRNA synthetase</keyword>
<evidence type="ECO:0000256" key="2">
    <source>
        <dbReference type="ARBA" id="ARBA00022741"/>
    </source>
</evidence>
<feature type="coiled-coil region" evidence="6">
    <location>
        <begin position="9"/>
        <end position="62"/>
    </location>
</feature>
<dbReference type="Gene3D" id="1.10.730.10">
    <property type="entry name" value="Isoleucyl-tRNA Synthetase, Domain 1"/>
    <property type="match status" value="1"/>
</dbReference>
<dbReference type="GO" id="GO:0006428">
    <property type="term" value="P:isoleucyl-tRNA aminoacylation"/>
    <property type="evidence" value="ECO:0007669"/>
    <property type="project" value="TreeGrafter"/>
</dbReference>
<dbReference type="InterPro" id="IPR023586">
    <property type="entry name" value="Ile-tRNA-ligase_type2"/>
</dbReference>
<dbReference type="Proteomes" id="UP000324800">
    <property type="component" value="Unassembled WGS sequence"/>
</dbReference>
<evidence type="ECO:0000259" key="7">
    <source>
        <dbReference type="Pfam" id="PF08264"/>
    </source>
</evidence>
<name>A0A5J4UQY9_9EUKA</name>
<dbReference type="InterPro" id="IPR013155">
    <property type="entry name" value="M/V/L/I-tRNA-synth_anticd-bd"/>
</dbReference>
<protein>
    <recommendedName>
        <fullName evidence="7">Methionyl/Valyl/Leucyl/Isoleucyl-tRNA synthetase anticodon-binding domain-containing protein</fullName>
    </recommendedName>
</protein>
<dbReference type="SUPFAM" id="SSF47323">
    <property type="entry name" value="Anticodon-binding domain of a subclass of class I aminoacyl-tRNA synthetases"/>
    <property type="match status" value="1"/>
</dbReference>
<feature type="domain" description="Methionyl/Valyl/Leucyl/Isoleucyl-tRNA synthetase anticodon-binding" evidence="7">
    <location>
        <begin position="1"/>
        <end position="84"/>
    </location>
</feature>
<comment type="caution">
    <text evidence="8">The sequence shown here is derived from an EMBL/GenBank/DDBJ whole genome shotgun (WGS) entry which is preliminary data.</text>
</comment>
<keyword evidence="2" id="KW-0547">Nucleotide-binding</keyword>
<dbReference type="InterPro" id="IPR009008">
    <property type="entry name" value="Val/Leu/Ile-tRNA-synth_edit"/>
</dbReference>
<dbReference type="SUPFAM" id="SSF50677">
    <property type="entry name" value="ValRS/IleRS/LeuRS editing domain"/>
    <property type="match status" value="1"/>
</dbReference>
<evidence type="ECO:0000256" key="4">
    <source>
        <dbReference type="ARBA" id="ARBA00022917"/>
    </source>
</evidence>
<dbReference type="EMBL" id="SNRW01013598">
    <property type="protein sequence ID" value="KAA6372441.1"/>
    <property type="molecule type" value="Genomic_DNA"/>
</dbReference>
<dbReference type="PANTHER" id="PTHR42780:SF1">
    <property type="entry name" value="ISOLEUCINE--TRNA LIGASE, CYTOPLASMIC"/>
    <property type="match status" value="1"/>
</dbReference>
<dbReference type="AlphaFoldDB" id="A0A5J4UQY9"/>
<proteinExistence type="predicted"/>
<dbReference type="InterPro" id="IPR009080">
    <property type="entry name" value="tRNAsynth_Ia_anticodon-bd"/>
</dbReference>
<dbReference type="GO" id="GO:0004822">
    <property type="term" value="F:isoleucine-tRNA ligase activity"/>
    <property type="evidence" value="ECO:0007669"/>
    <property type="project" value="InterPro"/>
</dbReference>
<keyword evidence="1" id="KW-0436">Ligase</keyword>
<dbReference type="PANTHER" id="PTHR42780">
    <property type="entry name" value="SOLEUCYL-TRNA SYNTHETASE"/>
    <property type="match status" value="1"/>
</dbReference>
<keyword evidence="4" id="KW-0648">Protein biosynthesis</keyword>
<sequence length="316" mass="36693">MAPFAPFICEKMYQDLKKCEDEKDQLESVHYSIIPGEKPIYAHDKSEKEKNENEQIQQVKDKSNILRVMNSMQRVILLRRQIRDKEFGISLKIPLERVVAVTHSTQERNYIEQLAEYVKYELNGRLFQTRDANEFVVDETTRENASFLQLICQIQSSIGKKAKIIFDEERTKGIGYNGKTSFYSEDDYSVCISGSVMAGKEGIIACSVDNNGCFTREVDDYAGRYVKECDKDIIKSMKGRKILIKTEQITHSYPHCRRIDSPLINTAALFRFVNVERIKSECLQSYIKIGCSEEYNAKIIEKKKEKQTENQIKKMR</sequence>
<evidence type="ECO:0000313" key="8">
    <source>
        <dbReference type="EMBL" id="KAA6372441.1"/>
    </source>
</evidence>
<dbReference type="GO" id="GO:0005524">
    <property type="term" value="F:ATP binding"/>
    <property type="evidence" value="ECO:0007669"/>
    <property type="project" value="UniProtKB-KW"/>
</dbReference>
<gene>
    <name evidence="8" type="ORF">EZS28_032031</name>
</gene>
<accession>A0A5J4UQY9</accession>
<dbReference type="Pfam" id="PF08264">
    <property type="entry name" value="Anticodon_1"/>
    <property type="match status" value="1"/>
</dbReference>
<dbReference type="GO" id="GO:0002161">
    <property type="term" value="F:aminoacyl-tRNA deacylase activity"/>
    <property type="evidence" value="ECO:0007669"/>
    <property type="project" value="InterPro"/>
</dbReference>
<evidence type="ECO:0000256" key="6">
    <source>
        <dbReference type="SAM" id="Coils"/>
    </source>
</evidence>
<keyword evidence="3" id="KW-0067">ATP-binding</keyword>
<evidence type="ECO:0000256" key="3">
    <source>
        <dbReference type="ARBA" id="ARBA00022840"/>
    </source>
</evidence>
<reference evidence="8 9" key="1">
    <citation type="submission" date="2019-03" db="EMBL/GenBank/DDBJ databases">
        <title>Single cell metagenomics reveals metabolic interactions within the superorganism composed of flagellate Streblomastix strix and complex community of Bacteroidetes bacteria on its surface.</title>
        <authorList>
            <person name="Treitli S.C."/>
            <person name="Kolisko M."/>
            <person name="Husnik F."/>
            <person name="Keeling P."/>
            <person name="Hampl V."/>
        </authorList>
    </citation>
    <scope>NUCLEOTIDE SEQUENCE [LARGE SCALE GENOMIC DNA]</scope>
    <source>
        <strain evidence="8">ST1C</strain>
    </source>
</reference>
<dbReference type="OrthoDB" id="1706657at2759"/>